<organism evidence="1 2">
    <name type="scientific">Gracilibacillus pellucidus</name>
    <dbReference type="NCBI Taxonomy" id="3095368"/>
    <lineage>
        <taxon>Bacteria</taxon>
        <taxon>Bacillati</taxon>
        <taxon>Bacillota</taxon>
        <taxon>Bacilli</taxon>
        <taxon>Bacillales</taxon>
        <taxon>Bacillaceae</taxon>
        <taxon>Gracilibacillus</taxon>
    </lineage>
</organism>
<proteinExistence type="predicted"/>
<comment type="caution">
    <text evidence="1">The sequence shown here is derived from an EMBL/GenBank/DDBJ whole genome shotgun (WGS) entry which is preliminary data.</text>
</comment>
<dbReference type="EMBL" id="JAWZSR010000004">
    <property type="protein sequence ID" value="MDX8046188.1"/>
    <property type="molecule type" value="Genomic_DNA"/>
</dbReference>
<dbReference type="Proteomes" id="UP001277972">
    <property type="component" value="Unassembled WGS sequence"/>
</dbReference>
<evidence type="ECO:0000313" key="2">
    <source>
        <dbReference type="Proteomes" id="UP001277972"/>
    </source>
</evidence>
<protein>
    <submittedName>
        <fullName evidence="1">Acylphosphatase</fullName>
    </submittedName>
</protein>
<sequence>MRHVQVIVEGTVQGVGFRYFTLSTAVDHHITGWVKNLDNGTVEIEAQGDHSEMEQFLAKIKRGPTIFARVKQIHVTEKEPTNLYKAFDIIY</sequence>
<gene>
    <name evidence="1" type="ORF">SH601_09315</name>
</gene>
<evidence type="ECO:0000313" key="1">
    <source>
        <dbReference type="EMBL" id="MDX8046188.1"/>
    </source>
</evidence>
<keyword evidence="2" id="KW-1185">Reference proteome</keyword>
<accession>A0ACC6M5M5</accession>
<name>A0ACC6M5M5_9BACI</name>
<reference evidence="1" key="1">
    <citation type="submission" date="2023-11" db="EMBL/GenBank/DDBJ databases">
        <title>Gracilibacillus pellucida a moderately halophilic bacterium isolated from saline soil in Xinjiang province.</title>
        <authorList>
            <person name="Zhang Z."/>
            <person name="Tan F."/>
            <person name="Wang Y."/>
            <person name="Xia M."/>
        </authorList>
    </citation>
    <scope>NUCLEOTIDE SEQUENCE</scope>
    <source>
        <strain evidence="1">S3-1-1</strain>
    </source>
</reference>